<gene>
    <name evidence="8" type="ORF">AC812_10350</name>
</gene>
<keyword evidence="6" id="KW-0663">Pyridoxal phosphate</keyword>
<dbReference type="GO" id="GO:0030170">
    <property type="term" value="F:pyridoxal phosphate binding"/>
    <property type="evidence" value="ECO:0007669"/>
    <property type="project" value="InterPro"/>
</dbReference>
<evidence type="ECO:0000313" key="9">
    <source>
        <dbReference type="Proteomes" id="UP000050514"/>
    </source>
</evidence>
<dbReference type="AlphaFoldDB" id="A0A0P6X6B5"/>
<dbReference type="GO" id="GO:0008483">
    <property type="term" value="F:transaminase activity"/>
    <property type="evidence" value="ECO:0007669"/>
    <property type="project" value="UniProtKB-KW"/>
</dbReference>
<evidence type="ECO:0000256" key="3">
    <source>
        <dbReference type="ARBA" id="ARBA00011738"/>
    </source>
</evidence>
<dbReference type="Gene3D" id="3.40.640.10">
    <property type="entry name" value="Type I PLP-dependent aspartate aminotransferase-like (Major domain)"/>
    <property type="match status" value="1"/>
</dbReference>
<dbReference type="RefSeq" id="WP_061915835.1">
    <property type="nucleotide sequence ID" value="NZ_DF967971.1"/>
</dbReference>
<comment type="cofactor">
    <cofactor evidence="1">
        <name>pyridoxal 5'-phosphate</name>
        <dbReference type="ChEBI" id="CHEBI:597326"/>
    </cofactor>
</comment>
<evidence type="ECO:0000256" key="4">
    <source>
        <dbReference type="ARBA" id="ARBA00022576"/>
    </source>
</evidence>
<dbReference type="InterPro" id="IPR015421">
    <property type="entry name" value="PyrdxlP-dep_Trfase_major"/>
</dbReference>
<evidence type="ECO:0000259" key="7">
    <source>
        <dbReference type="Pfam" id="PF00155"/>
    </source>
</evidence>
<protein>
    <submittedName>
        <fullName evidence="8">Aminotransferase</fullName>
    </submittedName>
</protein>
<dbReference type="FunFam" id="3.40.640.10:FF:000053">
    <property type="entry name" value="Aminotransferase, class I"/>
    <property type="match status" value="1"/>
</dbReference>
<dbReference type="InterPro" id="IPR015424">
    <property type="entry name" value="PyrdxlP-dep_Trfase"/>
</dbReference>
<accession>A0A0P6X6B5</accession>
<comment type="similarity">
    <text evidence="2">Belongs to the class-I pyridoxal-phosphate-dependent aminotransferase family.</text>
</comment>
<dbReference type="SUPFAM" id="SSF53383">
    <property type="entry name" value="PLP-dependent transferases"/>
    <property type="match status" value="1"/>
</dbReference>
<dbReference type="PANTHER" id="PTHR42790:SF19">
    <property type="entry name" value="KYNURENINE_ALPHA-AMINOADIPATE AMINOTRANSFERASE, MITOCHONDRIAL"/>
    <property type="match status" value="1"/>
</dbReference>
<sequence>MQTLWDHRYAQRMQRIKASAIRELLKLTEQPDVISFAGGLPAPEVFPIEEFKEACIRVLNEQGDFALQYGSTEGYLPLREMIARHTSRYGIQISAENVMITSGSQQALDLIGKVFINRGDRILVESPTYLGALQAWNTYGAEYVTVRTDDDGMVTEDIEGALRAGPKFIYVLPNFQNPMGVTISLERREQLVEMADRYGVPIVEDDPYGQLRFEGKHLPAVEVIDARTRVQNGHYTGNVIYLSTFSKILAPGIRLAWIIAPPEVIRKLVLAKQGTDLHTATFNQVVAYEVGRHGFLDQHVKKICQVYKERRDVMLEALEEHMPEGVTWTHPQGGLFLWLRLPEQCDATELFPAAVKNKVAYVPGESFHPNGGGKNTMRLNFSYPTPEKINEGIARLGKMLKEEICANQKIFQGA</sequence>
<proteinExistence type="inferred from homology"/>
<dbReference type="EMBL" id="LGHJ01000016">
    <property type="protein sequence ID" value="KPL74915.1"/>
    <property type="molecule type" value="Genomic_DNA"/>
</dbReference>
<evidence type="ECO:0000313" key="8">
    <source>
        <dbReference type="EMBL" id="KPL74915.1"/>
    </source>
</evidence>
<name>A0A0P6X6B5_9CHLR</name>
<reference evidence="8 9" key="1">
    <citation type="submission" date="2015-07" db="EMBL/GenBank/DDBJ databases">
        <title>Draft genome of Bellilinea caldifistulae DSM 17877.</title>
        <authorList>
            <person name="Hemp J."/>
            <person name="Ward L.M."/>
            <person name="Pace L.A."/>
            <person name="Fischer W.W."/>
        </authorList>
    </citation>
    <scope>NUCLEOTIDE SEQUENCE [LARGE SCALE GENOMIC DNA]</scope>
    <source>
        <strain evidence="8 9">GOMI-1</strain>
    </source>
</reference>
<keyword evidence="5 8" id="KW-0808">Transferase</keyword>
<keyword evidence="9" id="KW-1185">Reference proteome</keyword>
<organism evidence="8 9">
    <name type="scientific">Bellilinea caldifistulae</name>
    <dbReference type="NCBI Taxonomy" id="360411"/>
    <lineage>
        <taxon>Bacteria</taxon>
        <taxon>Bacillati</taxon>
        <taxon>Chloroflexota</taxon>
        <taxon>Anaerolineae</taxon>
        <taxon>Anaerolineales</taxon>
        <taxon>Anaerolineaceae</taxon>
        <taxon>Bellilinea</taxon>
    </lineage>
</organism>
<dbReference type="Gene3D" id="3.90.1150.10">
    <property type="entry name" value="Aspartate Aminotransferase, domain 1"/>
    <property type="match status" value="1"/>
</dbReference>
<dbReference type="Pfam" id="PF00155">
    <property type="entry name" value="Aminotran_1_2"/>
    <property type="match status" value="1"/>
</dbReference>
<dbReference type="CDD" id="cd00609">
    <property type="entry name" value="AAT_like"/>
    <property type="match status" value="1"/>
</dbReference>
<keyword evidence="4 8" id="KW-0032">Aminotransferase</keyword>
<dbReference type="Proteomes" id="UP000050514">
    <property type="component" value="Unassembled WGS sequence"/>
</dbReference>
<dbReference type="PATRIC" id="fig|360411.5.peg.2684"/>
<evidence type="ECO:0000256" key="2">
    <source>
        <dbReference type="ARBA" id="ARBA00007441"/>
    </source>
</evidence>
<dbReference type="InterPro" id="IPR004839">
    <property type="entry name" value="Aminotransferase_I/II_large"/>
</dbReference>
<comment type="subunit">
    <text evidence="3">Homodimer.</text>
</comment>
<dbReference type="GO" id="GO:1901605">
    <property type="term" value="P:alpha-amino acid metabolic process"/>
    <property type="evidence" value="ECO:0007669"/>
    <property type="project" value="TreeGrafter"/>
</dbReference>
<dbReference type="STRING" id="360411.AC812_10350"/>
<dbReference type="InterPro" id="IPR050859">
    <property type="entry name" value="Class-I_PLP-dep_aminotransf"/>
</dbReference>
<dbReference type="OrthoDB" id="9802328at2"/>
<dbReference type="InterPro" id="IPR015422">
    <property type="entry name" value="PyrdxlP-dep_Trfase_small"/>
</dbReference>
<evidence type="ECO:0000256" key="6">
    <source>
        <dbReference type="ARBA" id="ARBA00022898"/>
    </source>
</evidence>
<evidence type="ECO:0000256" key="5">
    <source>
        <dbReference type="ARBA" id="ARBA00022679"/>
    </source>
</evidence>
<feature type="domain" description="Aminotransferase class I/classII large" evidence="7">
    <location>
        <begin position="47"/>
        <end position="396"/>
    </location>
</feature>
<dbReference type="PANTHER" id="PTHR42790">
    <property type="entry name" value="AMINOTRANSFERASE"/>
    <property type="match status" value="1"/>
</dbReference>
<comment type="caution">
    <text evidence="8">The sequence shown here is derived from an EMBL/GenBank/DDBJ whole genome shotgun (WGS) entry which is preliminary data.</text>
</comment>
<evidence type="ECO:0000256" key="1">
    <source>
        <dbReference type="ARBA" id="ARBA00001933"/>
    </source>
</evidence>